<gene>
    <name evidence="3" type="ORF">Pla22_00880</name>
</gene>
<dbReference type="RefSeq" id="WP_146512836.1">
    <property type="nucleotide sequence ID" value="NZ_SJPI01000001.1"/>
</dbReference>
<accession>A0A5C5WNR0</accession>
<keyword evidence="1" id="KW-0175">Coiled coil</keyword>
<name>A0A5C5WNR0_9BACT</name>
<dbReference type="Proteomes" id="UP000316598">
    <property type="component" value="Unassembled WGS sequence"/>
</dbReference>
<comment type="caution">
    <text evidence="3">The sequence shown here is derived from an EMBL/GenBank/DDBJ whole genome shotgun (WGS) entry which is preliminary data.</text>
</comment>
<feature type="coiled-coil region" evidence="1">
    <location>
        <begin position="139"/>
        <end position="205"/>
    </location>
</feature>
<feature type="transmembrane region" description="Helical" evidence="2">
    <location>
        <begin position="12"/>
        <end position="33"/>
    </location>
</feature>
<keyword evidence="2" id="KW-1133">Transmembrane helix</keyword>
<evidence type="ECO:0000313" key="3">
    <source>
        <dbReference type="EMBL" id="TWT52464.1"/>
    </source>
</evidence>
<dbReference type="OrthoDB" id="230112at2"/>
<dbReference type="EMBL" id="SJPI01000001">
    <property type="protein sequence ID" value="TWT52464.1"/>
    <property type="molecule type" value="Genomic_DNA"/>
</dbReference>
<evidence type="ECO:0000256" key="1">
    <source>
        <dbReference type="SAM" id="Coils"/>
    </source>
</evidence>
<reference evidence="3 4" key="1">
    <citation type="submission" date="2019-02" db="EMBL/GenBank/DDBJ databases">
        <title>Deep-cultivation of Planctomycetes and their phenomic and genomic characterization uncovers novel biology.</title>
        <authorList>
            <person name="Wiegand S."/>
            <person name="Jogler M."/>
            <person name="Boedeker C."/>
            <person name="Pinto D."/>
            <person name="Vollmers J."/>
            <person name="Rivas-Marin E."/>
            <person name="Kohn T."/>
            <person name="Peeters S.H."/>
            <person name="Heuer A."/>
            <person name="Rast P."/>
            <person name="Oberbeckmann S."/>
            <person name="Bunk B."/>
            <person name="Jeske O."/>
            <person name="Meyerdierks A."/>
            <person name="Storesund J.E."/>
            <person name="Kallscheuer N."/>
            <person name="Luecker S."/>
            <person name="Lage O.M."/>
            <person name="Pohl T."/>
            <person name="Merkel B.J."/>
            <person name="Hornburger P."/>
            <person name="Mueller R.-W."/>
            <person name="Bruemmer F."/>
            <person name="Labrenz M."/>
            <person name="Spormann A.M."/>
            <person name="Op Den Camp H."/>
            <person name="Overmann J."/>
            <person name="Amann R."/>
            <person name="Jetten M.S.M."/>
            <person name="Mascher T."/>
            <person name="Medema M.H."/>
            <person name="Devos D.P."/>
            <person name="Kaster A.-K."/>
            <person name="Ovreas L."/>
            <person name="Rohde M."/>
            <person name="Galperin M.Y."/>
            <person name="Jogler C."/>
        </authorList>
    </citation>
    <scope>NUCLEOTIDE SEQUENCE [LARGE SCALE GENOMIC DNA]</scope>
    <source>
        <strain evidence="3 4">Pla22</strain>
    </source>
</reference>
<sequence>MVARDDSVIRGSLIACMIFLVLSLALNFFLWRWGSTLSTEAETASSRMQTTSSQVRAMESKLTRLKAMLGVGSFTQAQIDEMKSNSSDDPDMQLLESQFATDMSVLGAEVPPEDRNYHRLPEFLLTAIRDRNAQYAMARTEATQIRVDAEAEIDNAKKSKDLAEQKADQANKKVATLSDAFAEDRARMNQEKEETKDKLSKVVQEFNGFRKKATDEKSVLEAKTELLSGTIDTQKKKINVLQNDRFETAQGLIRFVNSGGKLVTINLGSADALRPNVTFGVIDGDETRLQDADLKASIQVIKVQGPHLALARVVALPEIRNPIIPGDKIYSPFWAPGRRVKIALAGEIDINNDGRPDNEDIKGQIKAAGGVVAAEVSPTGEVTGTLDATIRFLVVGEAPEVSSSATLEGDDAEAAAAFGRAKELAGEYGITIIPAWKLEAYLKTIDDTLTTPLGSAVRADDFEPESIINRRRIPTDISDMYKIQRDNVQEGNRVLAP</sequence>
<organism evidence="3 4">
    <name type="scientific">Rubripirellula amarantea</name>
    <dbReference type="NCBI Taxonomy" id="2527999"/>
    <lineage>
        <taxon>Bacteria</taxon>
        <taxon>Pseudomonadati</taxon>
        <taxon>Planctomycetota</taxon>
        <taxon>Planctomycetia</taxon>
        <taxon>Pirellulales</taxon>
        <taxon>Pirellulaceae</taxon>
        <taxon>Rubripirellula</taxon>
    </lineage>
</organism>
<dbReference type="AlphaFoldDB" id="A0A5C5WNR0"/>
<proteinExistence type="predicted"/>
<keyword evidence="2" id="KW-0472">Membrane</keyword>
<keyword evidence="4" id="KW-1185">Reference proteome</keyword>
<keyword evidence="2" id="KW-0812">Transmembrane</keyword>
<protein>
    <submittedName>
        <fullName evidence="3">Uncharacterized protein</fullName>
    </submittedName>
</protein>
<evidence type="ECO:0000313" key="4">
    <source>
        <dbReference type="Proteomes" id="UP000316598"/>
    </source>
</evidence>
<evidence type="ECO:0000256" key="2">
    <source>
        <dbReference type="SAM" id="Phobius"/>
    </source>
</evidence>